<evidence type="ECO:0000313" key="2">
    <source>
        <dbReference type="Proteomes" id="UP000204609"/>
    </source>
</evidence>
<name>A0A160DEZ9_9CAUD</name>
<sequence>MSDSTINEMFINGQWITAPLDEPAGFDYTAAAFDDFASEDDQHTQDLLSHIYANEIAGKWTLIPEGHPADIVSEPDEDKGVLNWIILGEELHRVRIYDDANGNRWAREDDED</sequence>
<organism evidence="1 2">
    <name type="scientific">Gordonia phage OneUp</name>
    <dbReference type="NCBI Taxonomy" id="1838074"/>
    <lineage>
        <taxon>Viruses</taxon>
        <taxon>Duplodnaviria</taxon>
        <taxon>Heunggongvirae</taxon>
        <taxon>Uroviricota</taxon>
        <taxon>Caudoviricetes</taxon>
        <taxon>Oneupvirus</taxon>
        <taxon>Oneupvirus oneup</taxon>
    </lineage>
</organism>
<dbReference type="RefSeq" id="YP_009274533.1">
    <property type="nucleotide sequence ID" value="NC_030917.1"/>
</dbReference>
<evidence type="ECO:0000313" key="1">
    <source>
        <dbReference type="EMBL" id="ANA86451.1"/>
    </source>
</evidence>
<proteinExistence type="predicted"/>
<gene>
    <name evidence="1" type="primary">117</name>
    <name evidence="1" type="ORF">PBI_ONEUP_117</name>
</gene>
<accession>A0A160DEZ9</accession>
<dbReference type="KEGG" id="vg:28800576"/>
<reference evidence="2" key="1">
    <citation type="submission" date="2016-03" db="EMBL/GenBank/DDBJ databases">
        <authorList>
            <person name="Ploux O."/>
        </authorList>
    </citation>
    <scope>NUCLEOTIDE SEQUENCE [LARGE SCALE GENOMIC DNA]</scope>
</reference>
<keyword evidence="2" id="KW-1185">Reference proteome</keyword>
<dbReference type="GeneID" id="28800576"/>
<dbReference type="EMBL" id="KU998245">
    <property type="protein sequence ID" value="ANA86451.1"/>
    <property type="molecule type" value="Genomic_DNA"/>
</dbReference>
<dbReference type="Proteomes" id="UP000204609">
    <property type="component" value="Segment"/>
</dbReference>
<dbReference type="OrthoDB" id="38460at10239"/>
<protein>
    <submittedName>
        <fullName evidence="1">Uncharacterized protein</fullName>
    </submittedName>
</protein>